<dbReference type="Gene3D" id="2.70.70.10">
    <property type="entry name" value="Glucose Permease (Domain IIA)"/>
    <property type="match status" value="1"/>
</dbReference>
<name>A0A511UXN6_9BACI</name>
<dbReference type="Proteomes" id="UP000321491">
    <property type="component" value="Unassembled WGS sequence"/>
</dbReference>
<dbReference type="GO" id="GO:0005737">
    <property type="term" value="C:cytoplasm"/>
    <property type="evidence" value="ECO:0007669"/>
    <property type="project" value="UniProtKB-SubCell"/>
</dbReference>
<evidence type="ECO:0000256" key="3">
    <source>
        <dbReference type="ARBA" id="ARBA00022597"/>
    </source>
</evidence>
<evidence type="ECO:0000313" key="9">
    <source>
        <dbReference type="Proteomes" id="UP000321491"/>
    </source>
</evidence>
<keyword evidence="6" id="KW-0418">Kinase</keyword>
<dbReference type="PANTHER" id="PTHR45008:SF1">
    <property type="entry name" value="PTS SYSTEM GLUCOSE-SPECIFIC EIIA COMPONENT"/>
    <property type="match status" value="1"/>
</dbReference>
<dbReference type="InterPro" id="IPR050890">
    <property type="entry name" value="PTS_EIIA_component"/>
</dbReference>
<dbReference type="InterPro" id="IPR001127">
    <property type="entry name" value="PTS_EIIA_1_perm"/>
</dbReference>
<evidence type="ECO:0000313" key="8">
    <source>
        <dbReference type="EMBL" id="GEN31397.1"/>
    </source>
</evidence>
<dbReference type="EMBL" id="BJXW01000015">
    <property type="protein sequence ID" value="GEN31397.1"/>
    <property type="molecule type" value="Genomic_DNA"/>
</dbReference>
<gene>
    <name evidence="8" type="ORF">CQU01_16350</name>
</gene>
<keyword evidence="4" id="KW-0808">Transferase</keyword>
<dbReference type="OrthoDB" id="92465at2"/>
<reference evidence="8 9" key="1">
    <citation type="submission" date="2019-07" db="EMBL/GenBank/DDBJ databases">
        <title>Whole genome shotgun sequence of Cerasibacillus quisquiliarum NBRC 102429.</title>
        <authorList>
            <person name="Hosoyama A."/>
            <person name="Uohara A."/>
            <person name="Ohji S."/>
            <person name="Ichikawa N."/>
        </authorList>
    </citation>
    <scope>NUCLEOTIDE SEQUENCE [LARGE SCALE GENOMIC DNA]</scope>
    <source>
        <strain evidence="8 9">NBRC 102429</strain>
    </source>
</reference>
<dbReference type="PROSITE" id="PS00371">
    <property type="entry name" value="PTS_EIIA_TYPE_1_HIS"/>
    <property type="match status" value="1"/>
</dbReference>
<dbReference type="AlphaFoldDB" id="A0A511UXN6"/>
<evidence type="ECO:0000256" key="1">
    <source>
        <dbReference type="ARBA" id="ARBA00004496"/>
    </source>
</evidence>
<evidence type="ECO:0000256" key="6">
    <source>
        <dbReference type="ARBA" id="ARBA00022777"/>
    </source>
</evidence>
<dbReference type="SUPFAM" id="SSF51261">
    <property type="entry name" value="Duplicated hybrid motif"/>
    <property type="match status" value="1"/>
</dbReference>
<keyword evidence="9" id="KW-1185">Reference proteome</keyword>
<dbReference type="PANTHER" id="PTHR45008">
    <property type="entry name" value="PTS SYSTEM GLUCOSE-SPECIFIC EIIA COMPONENT"/>
    <property type="match status" value="1"/>
</dbReference>
<evidence type="ECO:0000256" key="2">
    <source>
        <dbReference type="ARBA" id="ARBA00022448"/>
    </source>
</evidence>
<comment type="subcellular location">
    <subcellularLocation>
        <location evidence="1">Cytoplasm</location>
    </subcellularLocation>
</comment>
<feature type="domain" description="PTS EIIA type-1" evidence="7">
    <location>
        <begin position="32"/>
        <end position="136"/>
    </location>
</feature>
<dbReference type="FunFam" id="2.70.70.10:FF:000001">
    <property type="entry name" value="PTS system glucose-specific IIA component"/>
    <property type="match status" value="1"/>
</dbReference>
<comment type="caution">
    <text evidence="8">The sequence shown here is derived from an EMBL/GenBank/DDBJ whole genome shotgun (WGS) entry which is preliminary data.</text>
</comment>
<dbReference type="GO" id="GO:0016301">
    <property type="term" value="F:kinase activity"/>
    <property type="evidence" value="ECO:0007669"/>
    <property type="project" value="UniProtKB-KW"/>
</dbReference>
<keyword evidence="3" id="KW-0762">Sugar transport</keyword>
<keyword evidence="2" id="KW-0813">Transport</keyword>
<dbReference type="NCBIfam" id="TIGR00830">
    <property type="entry name" value="PTBA"/>
    <property type="match status" value="1"/>
</dbReference>
<evidence type="ECO:0000256" key="4">
    <source>
        <dbReference type="ARBA" id="ARBA00022679"/>
    </source>
</evidence>
<accession>A0A511UXN6</accession>
<dbReference type="Pfam" id="PF00358">
    <property type="entry name" value="PTS_EIIA_1"/>
    <property type="match status" value="1"/>
</dbReference>
<dbReference type="InterPro" id="IPR011055">
    <property type="entry name" value="Dup_hybrid_motif"/>
</dbReference>
<organism evidence="8 9">
    <name type="scientific">Cerasibacillus quisquiliarum</name>
    <dbReference type="NCBI Taxonomy" id="227865"/>
    <lineage>
        <taxon>Bacteria</taxon>
        <taxon>Bacillati</taxon>
        <taxon>Bacillota</taxon>
        <taxon>Bacilli</taxon>
        <taxon>Bacillales</taxon>
        <taxon>Bacillaceae</taxon>
        <taxon>Cerasibacillus</taxon>
    </lineage>
</organism>
<evidence type="ECO:0000259" key="7">
    <source>
        <dbReference type="PROSITE" id="PS51093"/>
    </source>
</evidence>
<protein>
    <recommendedName>
        <fullName evidence="7">PTS EIIA type-1 domain-containing protein</fullName>
    </recommendedName>
</protein>
<sequence length="166" mass="18379">MFKKWFKKENKKQLDIYAPLSGKVFPLEEVPDPVFGQKMMGEGLAILPYDGQVFSPVDGEIVQVIKSKHAIGIRAHDGTEILIHVGLETVELKGEGFNVHIENGDTVKTGELIMTFDLEFIKQHAKDIITPIVITSSLNDTNKEYVVTDATEVKAADSILLTVKGQ</sequence>
<dbReference type="RefSeq" id="WP_146937554.1">
    <property type="nucleotide sequence ID" value="NZ_BJXW01000015.1"/>
</dbReference>
<dbReference type="GO" id="GO:0009401">
    <property type="term" value="P:phosphoenolpyruvate-dependent sugar phosphotransferase system"/>
    <property type="evidence" value="ECO:0007669"/>
    <property type="project" value="UniProtKB-KW"/>
</dbReference>
<keyword evidence="5" id="KW-0598">Phosphotransferase system</keyword>
<dbReference type="PROSITE" id="PS51093">
    <property type="entry name" value="PTS_EIIA_TYPE_1"/>
    <property type="match status" value="1"/>
</dbReference>
<proteinExistence type="predicted"/>
<evidence type="ECO:0000256" key="5">
    <source>
        <dbReference type="ARBA" id="ARBA00022683"/>
    </source>
</evidence>